<accession>A0A6A6DFH5</accession>
<feature type="compositionally biased region" description="Polar residues" evidence="1">
    <location>
        <begin position="170"/>
        <end position="181"/>
    </location>
</feature>
<evidence type="ECO:0000313" key="3">
    <source>
        <dbReference type="Proteomes" id="UP000800200"/>
    </source>
</evidence>
<proteinExistence type="predicted"/>
<dbReference type="EMBL" id="ML994696">
    <property type="protein sequence ID" value="KAF2176979.1"/>
    <property type="molecule type" value="Genomic_DNA"/>
</dbReference>
<dbReference type="InterPro" id="IPR046670">
    <property type="entry name" value="DUF6540"/>
</dbReference>
<name>A0A6A6DFH5_9PEZI</name>
<dbReference type="OrthoDB" id="1658288at2759"/>
<dbReference type="Proteomes" id="UP000800200">
    <property type="component" value="Unassembled WGS sequence"/>
</dbReference>
<reference evidence="2" key="1">
    <citation type="journal article" date="2020" name="Stud. Mycol.">
        <title>101 Dothideomycetes genomes: a test case for predicting lifestyles and emergence of pathogens.</title>
        <authorList>
            <person name="Haridas S."/>
            <person name="Albert R."/>
            <person name="Binder M."/>
            <person name="Bloem J."/>
            <person name="Labutti K."/>
            <person name="Salamov A."/>
            <person name="Andreopoulos B."/>
            <person name="Baker S."/>
            <person name="Barry K."/>
            <person name="Bills G."/>
            <person name="Bluhm B."/>
            <person name="Cannon C."/>
            <person name="Castanera R."/>
            <person name="Culley D."/>
            <person name="Daum C."/>
            <person name="Ezra D."/>
            <person name="Gonzalez J."/>
            <person name="Henrissat B."/>
            <person name="Kuo A."/>
            <person name="Liang C."/>
            <person name="Lipzen A."/>
            <person name="Lutzoni F."/>
            <person name="Magnuson J."/>
            <person name="Mondo S."/>
            <person name="Nolan M."/>
            <person name="Ohm R."/>
            <person name="Pangilinan J."/>
            <person name="Park H.-J."/>
            <person name="Ramirez L."/>
            <person name="Alfaro M."/>
            <person name="Sun H."/>
            <person name="Tritt A."/>
            <person name="Yoshinaga Y."/>
            <person name="Zwiers L.-H."/>
            <person name="Turgeon B."/>
            <person name="Goodwin S."/>
            <person name="Spatafora J."/>
            <person name="Crous P."/>
            <person name="Grigoriev I."/>
        </authorList>
    </citation>
    <scope>NUCLEOTIDE SEQUENCE</scope>
    <source>
        <strain evidence="2">CBS 207.26</strain>
    </source>
</reference>
<sequence length="181" mass="20406">MSARTLYLLSYRSQDRERAHFAIFVPYATGKDGTLIHVVGAPMAGYALQFKRQYNPEMSQTRYQIFPIGQINSQFIHDWAGERGSDGTPRGNLEQVAAQIPPPRVSENFLAPVNNTTNRRCQEWTMDFVRRLVEINYVDSSAADIVQSKRDPPTHGVGMERNGCGKSRSNESPSFHQCPIS</sequence>
<gene>
    <name evidence="2" type="ORF">K469DRAFT_733103</name>
</gene>
<protein>
    <submittedName>
        <fullName evidence="2">Uncharacterized protein</fullName>
    </submittedName>
</protein>
<dbReference type="AlphaFoldDB" id="A0A6A6DFH5"/>
<evidence type="ECO:0000313" key="2">
    <source>
        <dbReference type="EMBL" id="KAF2176979.1"/>
    </source>
</evidence>
<organism evidence="2 3">
    <name type="scientific">Zopfia rhizophila CBS 207.26</name>
    <dbReference type="NCBI Taxonomy" id="1314779"/>
    <lineage>
        <taxon>Eukaryota</taxon>
        <taxon>Fungi</taxon>
        <taxon>Dikarya</taxon>
        <taxon>Ascomycota</taxon>
        <taxon>Pezizomycotina</taxon>
        <taxon>Dothideomycetes</taxon>
        <taxon>Dothideomycetes incertae sedis</taxon>
        <taxon>Zopfiaceae</taxon>
        <taxon>Zopfia</taxon>
    </lineage>
</organism>
<dbReference type="Pfam" id="PF20174">
    <property type="entry name" value="DUF6540"/>
    <property type="match status" value="1"/>
</dbReference>
<evidence type="ECO:0000256" key="1">
    <source>
        <dbReference type="SAM" id="MobiDB-lite"/>
    </source>
</evidence>
<keyword evidence="3" id="KW-1185">Reference proteome</keyword>
<feature type="region of interest" description="Disordered" evidence="1">
    <location>
        <begin position="146"/>
        <end position="181"/>
    </location>
</feature>